<sequence>MKWKENVRIEWDEECRLYFDEKSIEIKPEWEYLVKALESGMTDDEMLRQLVMEQEQCDEVSAGFTLAQFVLDYGTFLEENREHMMITN</sequence>
<dbReference type="RefSeq" id="WP_073113044.1">
    <property type="nucleotide sequence ID" value="NZ_FQZY01000089.1"/>
</dbReference>
<dbReference type="AlphaFoldDB" id="A0A1M6VFG4"/>
<accession>A0A1M6VFG4</accession>
<dbReference type="EMBL" id="FQZY01000089">
    <property type="protein sequence ID" value="SHK80277.1"/>
    <property type="molecule type" value="Genomic_DNA"/>
</dbReference>
<dbReference type="OrthoDB" id="2065355at2"/>
<reference evidence="1 2" key="1">
    <citation type="submission" date="2016-11" db="EMBL/GenBank/DDBJ databases">
        <authorList>
            <person name="Jaros S."/>
            <person name="Januszkiewicz K."/>
            <person name="Wedrychowicz H."/>
        </authorList>
    </citation>
    <scope>NUCLEOTIDE SEQUENCE [LARGE SCALE GENOMIC DNA]</scope>
    <source>
        <strain evidence="1 2">DSM 15480</strain>
    </source>
</reference>
<proteinExistence type="predicted"/>
<name>A0A1M6VFG4_9FIRM</name>
<organism evidence="1 2">
    <name type="scientific">Hespellia stercorisuis DSM 15480</name>
    <dbReference type="NCBI Taxonomy" id="1121950"/>
    <lineage>
        <taxon>Bacteria</taxon>
        <taxon>Bacillati</taxon>
        <taxon>Bacillota</taxon>
        <taxon>Clostridia</taxon>
        <taxon>Lachnospirales</taxon>
        <taxon>Lachnospiraceae</taxon>
        <taxon>Hespellia</taxon>
    </lineage>
</organism>
<protein>
    <submittedName>
        <fullName evidence="1">Uncharacterized protein</fullName>
    </submittedName>
</protein>
<evidence type="ECO:0000313" key="2">
    <source>
        <dbReference type="Proteomes" id="UP000184301"/>
    </source>
</evidence>
<evidence type="ECO:0000313" key="1">
    <source>
        <dbReference type="EMBL" id="SHK80277.1"/>
    </source>
</evidence>
<gene>
    <name evidence="1" type="ORF">SAMN02745243_03755</name>
</gene>
<dbReference type="Proteomes" id="UP000184301">
    <property type="component" value="Unassembled WGS sequence"/>
</dbReference>
<keyword evidence="2" id="KW-1185">Reference proteome</keyword>
<dbReference type="STRING" id="1121950.SAMN02745243_03755"/>